<sequence>MADIAFPAHITVHREHDVDGLPILTAEVTLPDDVADMPLPAGPPGSPGRLGRPRTTFQKMGEIADSGSRPAGLGPEDRGKWWHRLDDDGMDVWTGNQWRHSPSAVGPQGPVAAAAQIVGIETVHDEKLTNPAVEFIGAGGQSRLRVTVPAGLQGPKGPPGESGTITEADDYDKSIAPMPGGVFAFHSAGRKFRSAPPPLGAGPWSWYETDFSEDQQANTSRLTVGTFTVPAQPFAWRPRVSGHIYQYSPFGGGAMAMVRLHHSEGEVLATTSPSGGDWLYLPLIPSYGEGRATKTLAPNSTFAAVPAGQPANLVVLIERLADSGDIAFDNARASLVVHAHPIGAS</sequence>
<proteinExistence type="predicted"/>
<protein>
    <submittedName>
        <fullName evidence="1">Uncharacterized protein</fullName>
    </submittedName>
</protein>
<evidence type="ECO:0000313" key="2">
    <source>
        <dbReference type="Proteomes" id="UP000602198"/>
    </source>
</evidence>
<comment type="caution">
    <text evidence="1">The sequence shown here is derived from an EMBL/GenBank/DDBJ whole genome shotgun (WGS) entry which is preliminary data.</text>
</comment>
<gene>
    <name evidence="1" type="ORF">JK358_00915</name>
</gene>
<accession>A0ABS1LXU2</accession>
<keyword evidence="2" id="KW-1185">Reference proteome</keyword>
<dbReference type="Proteomes" id="UP000602198">
    <property type="component" value="Unassembled WGS sequence"/>
</dbReference>
<dbReference type="EMBL" id="JAERRJ010000001">
    <property type="protein sequence ID" value="MBL1072950.1"/>
    <property type="molecule type" value="Genomic_DNA"/>
</dbReference>
<dbReference type="RefSeq" id="WP_201942225.1">
    <property type="nucleotide sequence ID" value="NZ_JAERRJ010000001.1"/>
</dbReference>
<organism evidence="1 2">
    <name type="scientific">Nocardia acididurans</name>
    <dbReference type="NCBI Taxonomy" id="2802282"/>
    <lineage>
        <taxon>Bacteria</taxon>
        <taxon>Bacillati</taxon>
        <taxon>Actinomycetota</taxon>
        <taxon>Actinomycetes</taxon>
        <taxon>Mycobacteriales</taxon>
        <taxon>Nocardiaceae</taxon>
        <taxon>Nocardia</taxon>
    </lineage>
</organism>
<evidence type="ECO:0000313" key="1">
    <source>
        <dbReference type="EMBL" id="MBL1072950.1"/>
    </source>
</evidence>
<reference evidence="1 2" key="1">
    <citation type="submission" date="2021-01" db="EMBL/GenBank/DDBJ databases">
        <title>WGS of actinomycetes isolated from Thailand.</title>
        <authorList>
            <person name="Thawai C."/>
        </authorList>
    </citation>
    <scope>NUCLEOTIDE SEQUENCE [LARGE SCALE GENOMIC DNA]</scope>
    <source>
        <strain evidence="1 2">LPG 2</strain>
    </source>
</reference>
<name>A0ABS1LXU2_9NOCA</name>